<dbReference type="AlphaFoldDB" id="A0A941CZ02"/>
<dbReference type="InterPro" id="IPR004780">
    <property type="entry name" value="SRP"/>
</dbReference>
<dbReference type="SUPFAM" id="SSF47446">
    <property type="entry name" value="Signal peptide-binding domain"/>
    <property type="match status" value="1"/>
</dbReference>
<evidence type="ECO:0000313" key="14">
    <source>
        <dbReference type="EMBL" id="MBR7618129.1"/>
    </source>
</evidence>
<dbReference type="InterPro" id="IPR036891">
    <property type="entry name" value="Signal_recog_part_SRP54_M_sf"/>
</dbReference>
<evidence type="ECO:0000256" key="8">
    <source>
        <dbReference type="ARBA" id="ARBA00023135"/>
    </source>
</evidence>
<keyword evidence="6 11" id="KW-0694">RNA-binding</keyword>
<dbReference type="GO" id="GO:0008312">
    <property type="term" value="F:7S RNA binding"/>
    <property type="evidence" value="ECO:0007669"/>
    <property type="project" value="InterPro"/>
</dbReference>
<dbReference type="Gene3D" id="1.10.260.30">
    <property type="entry name" value="Signal recognition particle, SRP54 subunit, M-domain"/>
    <property type="match status" value="1"/>
</dbReference>
<evidence type="ECO:0000256" key="9">
    <source>
        <dbReference type="ARBA" id="ARBA00023274"/>
    </source>
</evidence>
<dbReference type="RefSeq" id="WP_215337930.1">
    <property type="nucleotide sequence ID" value="NZ_JAGSGD010000001.1"/>
</dbReference>
<dbReference type="InterPro" id="IPR004125">
    <property type="entry name" value="Signal_recog_particle_SRP54_M"/>
</dbReference>
<gene>
    <name evidence="11 14" type="primary">ffh</name>
    <name evidence="14" type="ORF">JKL49_01910</name>
</gene>
<dbReference type="GO" id="GO:0006614">
    <property type="term" value="P:SRP-dependent cotranslational protein targeting to membrane"/>
    <property type="evidence" value="ECO:0007669"/>
    <property type="project" value="InterPro"/>
</dbReference>
<keyword evidence="7 11" id="KW-0342">GTP-binding</keyword>
<dbReference type="InterPro" id="IPR036225">
    <property type="entry name" value="SRP/SRP_N"/>
</dbReference>
<feature type="domain" description="SRP54-type proteins GTP-binding" evidence="13">
    <location>
        <begin position="270"/>
        <end position="283"/>
    </location>
</feature>
<evidence type="ECO:0000256" key="6">
    <source>
        <dbReference type="ARBA" id="ARBA00022884"/>
    </source>
</evidence>
<comment type="function">
    <text evidence="11">Involved in targeting and insertion of nascent membrane proteins into the cytoplasmic membrane. Binds to the hydrophobic signal sequence of the ribosome-nascent chain (RNC) as it emerges from the ribosomes. The SRP-RNC complex is then targeted to the cytoplasmic membrane where it interacts with the SRP receptor FtsY. Interaction with FtsY leads to the transfer of the RNC complex to the Sec translocase for insertion into the membrane, the hydrolysis of GTP by both Ffh and FtsY, and the dissociation of the SRP-FtsY complex into the individual components.</text>
</comment>
<evidence type="ECO:0000256" key="7">
    <source>
        <dbReference type="ARBA" id="ARBA00023134"/>
    </source>
</evidence>
<dbReference type="InterPro" id="IPR013822">
    <property type="entry name" value="Signal_recog_particl_SRP54_hlx"/>
</dbReference>
<comment type="caution">
    <text evidence="14">The sequence shown here is derived from an EMBL/GenBank/DDBJ whole genome shotgun (WGS) entry which is preliminary data.</text>
</comment>
<dbReference type="SMART" id="SM00382">
    <property type="entry name" value="AAA"/>
    <property type="match status" value="1"/>
</dbReference>
<feature type="region of interest" description="Disordered" evidence="12">
    <location>
        <begin position="476"/>
        <end position="511"/>
    </location>
</feature>
<evidence type="ECO:0000256" key="5">
    <source>
        <dbReference type="ARBA" id="ARBA00022801"/>
    </source>
</evidence>
<evidence type="ECO:0000256" key="12">
    <source>
        <dbReference type="SAM" id="MobiDB-lite"/>
    </source>
</evidence>
<dbReference type="InterPro" id="IPR022941">
    <property type="entry name" value="SRP54"/>
</dbReference>
<keyword evidence="4 11" id="KW-0547">Nucleotide-binding</keyword>
<dbReference type="Pfam" id="PF02978">
    <property type="entry name" value="SRP_SPB"/>
    <property type="match status" value="1"/>
</dbReference>
<proteinExistence type="inferred from homology"/>
<dbReference type="PANTHER" id="PTHR11564">
    <property type="entry name" value="SIGNAL RECOGNITION PARTICLE 54K PROTEIN SRP54"/>
    <property type="match status" value="1"/>
</dbReference>
<dbReference type="Pfam" id="PF00448">
    <property type="entry name" value="SRP54"/>
    <property type="match status" value="1"/>
</dbReference>
<keyword evidence="3 11" id="KW-0963">Cytoplasm</keyword>
<dbReference type="SUPFAM" id="SSF47364">
    <property type="entry name" value="Domain of the SRP/SRP receptor G-proteins"/>
    <property type="match status" value="1"/>
</dbReference>
<dbReference type="PANTHER" id="PTHR11564:SF5">
    <property type="entry name" value="SIGNAL RECOGNITION PARTICLE SUBUNIT SRP54"/>
    <property type="match status" value="1"/>
</dbReference>
<dbReference type="Proteomes" id="UP000622580">
    <property type="component" value="Unassembled WGS sequence"/>
</dbReference>
<sequence length="511" mass="53527">MFDALTDRLSSVFDRLSGRGVLSEKDIDEALREVRVALLEADVALPVVRDFIAKAKEKAAGQDVIRSIRPADQVVKITYDGLVEMLGGEGGAEGLNISLNPPTVILMAGLQGSGKTTTAAKLGLKLGKDRKKVLLASLDTRRPAAMEQLATLAVQAGVDSLPIVAGQSAPDIARRAMSAAKLQGYDILILDTAGRTTLDEAMMSEAAEIARIANPSETLLVADSLTGQDAVRTAKAFHERLPLTGLVLTRADGDGRGGAALSMRAVTGLPIKFLGVSEKIDGLDVFDAARVAGRILGQGDVVALVEKATADLDVAKAEAMAKKLAKGQFDLDMMADQFAQMKKMGGMEGLMGFLPGVQKMKKQIAEANISDKALDRQAAIISSMTKLERKKPDILAASRKRRIAKGAGVDVSEVNRLLKQHRQMADAFKAMSKDGGKGFARMAGMMGGGGGQDRLKSLGGGRLAAPDQNQLEELGKMAAGGGKLPGLGDGLPKLPGLGGGLPPGFNPFKKS</sequence>
<dbReference type="InterPro" id="IPR003593">
    <property type="entry name" value="AAA+_ATPase"/>
</dbReference>
<protein>
    <recommendedName>
        <fullName evidence="11">Signal recognition particle protein</fullName>
        <ecNumber evidence="11">3.6.5.4</ecNumber>
    </recommendedName>
    <alternativeName>
        <fullName evidence="11">Fifty-four homolog</fullName>
    </alternativeName>
</protein>
<accession>A0A941CZ02</accession>
<dbReference type="HAMAP" id="MF_00306">
    <property type="entry name" value="SRP54"/>
    <property type="match status" value="1"/>
</dbReference>
<evidence type="ECO:0000256" key="11">
    <source>
        <dbReference type="HAMAP-Rule" id="MF_00306"/>
    </source>
</evidence>
<comment type="subcellular location">
    <subcellularLocation>
        <location evidence="1">Cell inner membrane</location>
        <topology evidence="1">Peripheral membrane protein</topology>
        <orientation evidence="1">Cytoplasmic side</orientation>
    </subcellularLocation>
    <subcellularLocation>
        <location evidence="11">Cytoplasm</location>
    </subcellularLocation>
    <text evidence="11">The SRP-RNC complex is targeted to the cytoplasmic membrane.</text>
</comment>
<dbReference type="GO" id="GO:0005886">
    <property type="term" value="C:plasma membrane"/>
    <property type="evidence" value="ECO:0007669"/>
    <property type="project" value="UniProtKB-SubCell"/>
</dbReference>
<feature type="binding site" evidence="11">
    <location>
        <begin position="249"/>
        <end position="252"/>
    </location>
    <ligand>
        <name>GTP</name>
        <dbReference type="ChEBI" id="CHEBI:37565"/>
    </ligand>
</feature>
<dbReference type="SUPFAM" id="SSF52540">
    <property type="entry name" value="P-loop containing nucleoside triphosphate hydrolases"/>
    <property type="match status" value="1"/>
</dbReference>
<dbReference type="Gene3D" id="1.20.120.140">
    <property type="entry name" value="Signal recognition particle SRP54, nucleotide-binding domain"/>
    <property type="match status" value="1"/>
</dbReference>
<evidence type="ECO:0000313" key="15">
    <source>
        <dbReference type="Proteomes" id="UP000622580"/>
    </source>
</evidence>
<dbReference type="SMART" id="SM00963">
    <property type="entry name" value="SRP54_N"/>
    <property type="match status" value="1"/>
</dbReference>
<dbReference type="EMBL" id="JAGSGD010000001">
    <property type="protein sequence ID" value="MBR7618129.1"/>
    <property type="molecule type" value="Genomic_DNA"/>
</dbReference>
<reference evidence="14" key="1">
    <citation type="submission" date="2021-04" db="EMBL/GenBank/DDBJ databases">
        <title>Draft genome assembly of strain Phenylobacterium sp. 20VBR1 using MiniION and Illumina platforms.</title>
        <authorList>
            <person name="Thomas F.A."/>
            <person name="Krishnan K.P."/>
            <person name="Sinha R.K."/>
        </authorList>
    </citation>
    <scope>NUCLEOTIDE SEQUENCE</scope>
    <source>
        <strain evidence="14">20VBR1</strain>
    </source>
</reference>
<feature type="binding site" evidence="11">
    <location>
        <begin position="109"/>
        <end position="116"/>
    </location>
    <ligand>
        <name>GTP</name>
        <dbReference type="ChEBI" id="CHEBI:37565"/>
    </ligand>
</feature>
<dbReference type="NCBIfam" id="TIGR00959">
    <property type="entry name" value="ffh"/>
    <property type="match status" value="1"/>
</dbReference>
<dbReference type="PROSITE" id="PS00300">
    <property type="entry name" value="SRP54"/>
    <property type="match status" value="1"/>
</dbReference>
<evidence type="ECO:0000256" key="2">
    <source>
        <dbReference type="ARBA" id="ARBA00005450"/>
    </source>
</evidence>
<evidence type="ECO:0000256" key="1">
    <source>
        <dbReference type="ARBA" id="ARBA00004515"/>
    </source>
</evidence>
<comment type="subunit">
    <text evidence="11">Part of the signal recognition particle protein translocation system, which is composed of SRP and FtsY. SRP is a ribonucleoprotein composed of Ffh and a 4.5S RNA molecule.</text>
</comment>
<evidence type="ECO:0000256" key="4">
    <source>
        <dbReference type="ARBA" id="ARBA00022741"/>
    </source>
</evidence>
<feature type="binding site" evidence="11">
    <location>
        <begin position="191"/>
        <end position="195"/>
    </location>
    <ligand>
        <name>GTP</name>
        <dbReference type="ChEBI" id="CHEBI:37565"/>
    </ligand>
</feature>
<keyword evidence="5 11" id="KW-0378">Hydrolase</keyword>
<comment type="domain">
    <text evidence="11">Composed of three domains: the N-terminal N domain, which is responsible for interactions with the ribosome, the central G domain, which binds GTP, and the C-terminal M domain, which binds the RNA and the signal sequence of the RNC.</text>
</comment>
<name>A0A941CZ02_9CAUL</name>
<organism evidence="14 15">
    <name type="scientific">Phenylobacterium glaciei</name>
    <dbReference type="NCBI Taxonomy" id="2803784"/>
    <lineage>
        <taxon>Bacteria</taxon>
        <taxon>Pseudomonadati</taxon>
        <taxon>Pseudomonadota</taxon>
        <taxon>Alphaproteobacteria</taxon>
        <taxon>Caulobacterales</taxon>
        <taxon>Caulobacteraceae</taxon>
        <taxon>Phenylobacterium</taxon>
    </lineage>
</organism>
<dbReference type="EC" id="3.6.5.4" evidence="11"/>
<dbReference type="GO" id="GO:0048500">
    <property type="term" value="C:signal recognition particle"/>
    <property type="evidence" value="ECO:0007669"/>
    <property type="project" value="UniProtKB-UniRule"/>
</dbReference>
<evidence type="ECO:0000256" key="3">
    <source>
        <dbReference type="ARBA" id="ARBA00022490"/>
    </source>
</evidence>
<dbReference type="GO" id="GO:0005525">
    <property type="term" value="F:GTP binding"/>
    <property type="evidence" value="ECO:0007669"/>
    <property type="project" value="UniProtKB-UniRule"/>
</dbReference>
<dbReference type="InterPro" id="IPR042101">
    <property type="entry name" value="SRP54_N_sf"/>
</dbReference>
<comment type="similarity">
    <text evidence="2 11">Belongs to the GTP-binding SRP family. SRP54 subfamily.</text>
</comment>
<dbReference type="InterPro" id="IPR027417">
    <property type="entry name" value="P-loop_NTPase"/>
</dbReference>
<dbReference type="InterPro" id="IPR000897">
    <property type="entry name" value="SRP54_GTPase_dom"/>
</dbReference>
<evidence type="ECO:0000256" key="10">
    <source>
        <dbReference type="ARBA" id="ARBA00048027"/>
    </source>
</evidence>
<keyword evidence="9 11" id="KW-0687">Ribonucleoprotein</keyword>
<dbReference type="Gene3D" id="3.40.50.300">
    <property type="entry name" value="P-loop containing nucleotide triphosphate hydrolases"/>
    <property type="match status" value="1"/>
</dbReference>
<dbReference type="SMART" id="SM00962">
    <property type="entry name" value="SRP54"/>
    <property type="match status" value="1"/>
</dbReference>
<dbReference type="Pfam" id="PF02881">
    <property type="entry name" value="SRP54_N"/>
    <property type="match status" value="1"/>
</dbReference>
<dbReference type="GO" id="GO:0003924">
    <property type="term" value="F:GTPase activity"/>
    <property type="evidence" value="ECO:0007669"/>
    <property type="project" value="UniProtKB-UniRule"/>
</dbReference>
<keyword evidence="15" id="KW-1185">Reference proteome</keyword>
<evidence type="ECO:0000259" key="13">
    <source>
        <dbReference type="PROSITE" id="PS00300"/>
    </source>
</evidence>
<keyword evidence="8 11" id="KW-0733">Signal recognition particle</keyword>
<feature type="compositionally biased region" description="Gly residues" evidence="12">
    <location>
        <begin position="478"/>
        <end position="489"/>
    </location>
</feature>
<comment type="catalytic activity">
    <reaction evidence="10 11">
        <text>GTP + H2O = GDP + phosphate + H(+)</text>
        <dbReference type="Rhea" id="RHEA:19669"/>
        <dbReference type="ChEBI" id="CHEBI:15377"/>
        <dbReference type="ChEBI" id="CHEBI:15378"/>
        <dbReference type="ChEBI" id="CHEBI:37565"/>
        <dbReference type="ChEBI" id="CHEBI:43474"/>
        <dbReference type="ChEBI" id="CHEBI:58189"/>
        <dbReference type="EC" id="3.6.5.4"/>
    </reaction>
</comment>